<accession>A0A1E3W9X6</accession>
<dbReference type="GO" id="GO:0016209">
    <property type="term" value="F:antioxidant activity"/>
    <property type="evidence" value="ECO:0007669"/>
    <property type="project" value="InterPro"/>
</dbReference>
<protein>
    <recommendedName>
        <fullName evidence="1">Thioredoxin domain-containing protein</fullName>
    </recommendedName>
</protein>
<organism evidence="2 3">
    <name type="scientific">Methyloceanibacter marginalis</name>
    <dbReference type="NCBI Taxonomy" id="1774971"/>
    <lineage>
        <taxon>Bacteria</taxon>
        <taxon>Pseudomonadati</taxon>
        <taxon>Pseudomonadota</taxon>
        <taxon>Alphaproteobacteria</taxon>
        <taxon>Hyphomicrobiales</taxon>
        <taxon>Hyphomicrobiaceae</taxon>
        <taxon>Methyloceanibacter</taxon>
    </lineage>
</organism>
<dbReference type="PROSITE" id="PS51352">
    <property type="entry name" value="THIOREDOXIN_2"/>
    <property type="match status" value="1"/>
</dbReference>
<dbReference type="CDD" id="cd02970">
    <property type="entry name" value="PRX_like2"/>
    <property type="match status" value="1"/>
</dbReference>
<dbReference type="InterPro" id="IPR000866">
    <property type="entry name" value="AhpC/TSA"/>
</dbReference>
<name>A0A1E3W9X6_9HYPH</name>
<reference evidence="2 3" key="1">
    <citation type="journal article" date="2016" name="Environ. Microbiol.">
        <title>New Methyloceanibacter diversity from North Sea sediments includes methanotroph containing solely the soluble methane monooxygenase.</title>
        <authorList>
            <person name="Vekeman B."/>
            <person name="Kerckhof F.M."/>
            <person name="Cremers G."/>
            <person name="de Vos P."/>
            <person name="Vandamme P."/>
            <person name="Boon N."/>
            <person name="Op den Camp H.J."/>
            <person name="Heylen K."/>
        </authorList>
    </citation>
    <scope>NUCLEOTIDE SEQUENCE [LARGE SCALE GENOMIC DNA]</scope>
    <source>
        <strain evidence="2 3">R-67177</strain>
    </source>
</reference>
<keyword evidence="3" id="KW-1185">Reference proteome</keyword>
<dbReference type="Pfam" id="PF00578">
    <property type="entry name" value="AhpC-TSA"/>
    <property type="match status" value="1"/>
</dbReference>
<dbReference type="OrthoDB" id="9809746at2"/>
<dbReference type="GO" id="GO:0016491">
    <property type="term" value="F:oxidoreductase activity"/>
    <property type="evidence" value="ECO:0007669"/>
    <property type="project" value="InterPro"/>
</dbReference>
<sequence length="236" mass="26009">MSEVGSVETSVAEAFRRADTLKAPLDERLDHYMGESRKLFPTLESSYDDLAARLRENGVGGRVPGVGETLPDVHLTDSEGHLVRLGSFMERGPLVISFNRGPWCGYCGLEFQALARAYPFIASIGGDVVSIVPELRPQAQALQQKYGLPFSVLTDRNLVYASALGLVFRAGDTIRRLYEILGIDLTQFQGNDGWLLPLPATLVVGRDGLIKARFIDPDFRNRMKTEDILTAVSEAH</sequence>
<feature type="domain" description="Thioredoxin" evidence="1">
    <location>
        <begin position="64"/>
        <end position="236"/>
    </location>
</feature>
<gene>
    <name evidence="2" type="ORF">AUC71_14320</name>
</gene>
<dbReference type="InterPro" id="IPR013766">
    <property type="entry name" value="Thioredoxin_domain"/>
</dbReference>
<dbReference type="EMBL" id="LPWD01000264">
    <property type="protein sequence ID" value="ODS02635.1"/>
    <property type="molecule type" value="Genomic_DNA"/>
</dbReference>
<evidence type="ECO:0000313" key="2">
    <source>
        <dbReference type="EMBL" id="ODS02635.1"/>
    </source>
</evidence>
<dbReference type="AlphaFoldDB" id="A0A1E3W9X6"/>
<dbReference type="SUPFAM" id="SSF52833">
    <property type="entry name" value="Thioredoxin-like"/>
    <property type="match status" value="1"/>
</dbReference>
<dbReference type="InterPro" id="IPR036249">
    <property type="entry name" value="Thioredoxin-like_sf"/>
</dbReference>
<evidence type="ECO:0000259" key="1">
    <source>
        <dbReference type="PROSITE" id="PS51352"/>
    </source>
</evidence>
<comment type="caution">
    <text evidence="2">The sequence shown here is derived from an EMBL/GenBank/DDBJ whole genome shotgun (WGS) entry which is preliminary data.</text>
</comment>
<dbReference type="Gene3D" id="3.40.30.10">
    <property type="entry name" value="Glutaredoxin"/>
    <property type="match status" value="1"/>
</dbReference>
<dbReference type="RefSeq" id="WP_069624167.1">
    <property type="nucleotide sequence ID" value="NZ_LPWD01000264.1"/>
</dbReference>
<evidence type="ECO:0000313" key="3">
    <source>
        <dbReference type="Proteomes" id="UP000095042"/>
    </source>
</evidence>
<dbReference type="Proteomes" id="UP000095042">
    <property type="component" value="Unassembled WGS sequence"/>
</dbReference>
<proteinExistence type="predicted"/>